<evidence type="ECO:0000313" key="2">
    <source>
        <dbReference type="EMBL" id="WIA21288.1"/>
    </source>
</evidence>
<gene>
    <name evidence="2" type="ORF">OEZ85_000521</name>
</gene>
<feature type="compositionally biased region" description="Low complexity" evidence="1">
    <location>
        <begin position="33"/>
        <end position="45"/>
    </location>
</feature>
<protein>
    <recommendedName>
        <fullName evidence="4">RAP domain-containing protein</fullName>
    </recommendedName>
</protein>
<dbReference type="Proteomes" id="UP001244341">
    <property type="component" value="Chromosome 13b"/>
</dbReference>
<accession>A0ABY8UNT7</accession>
<proteinExistence type="predicted"/>
<dbReference type="EMBL" id="CP126220">
    <property type="protein sequence ID" value="WIA21288.1"/>
    <property type="molecule type" value="Genomic_DNA"/>
</dbReference>
<reference evidence="2 3" key="1">
    <citation type="submission" date="2023-05" db="EMBL/GenBank/DDBJ databases">
        <title>A 100% complete, gapless, phased diploid assembly of the Scenedesmus obliquus UTEX 3031 genome.</title>
        <authorList>
            <person name="Biondi T.C."/>
            <person name="Hanschen E.R."/>
            <person name="Kwon T."/>
            <person name="Eng W."/>
            <person name="Kruse C.P.S."/>
            <person name="Koehler S.I."/>
            <person name="Kunde Y."/>
            <person name="Gleasner C.D."/>
            <person name="You Mak K.T."/>
            <person name="Polle J."/>
            <person name="Hovde B.T."/>
            <person name="Starkenburg S.R."/>
        </authorList>
    </citation>
    <scope>NUCLEOTIDE SEQUENCE [LARGE SCALE GENOMIC DNA]</scope>
    <source>
        <strain evidence="2 3">DOE0152z</strain>
    </source>
</reference>
<sequence>MGVDLPYATGLAPLLKAAKAALQTEALAAASAADEAAGSSSSSSSRTRSRPHQQQEQQQQQQQERLSASMIADLVRALQHMRDQLPAIYALPLTDVFLQQQPSPKDIAKYLCGFGAMSLAVNMPQLTIMLQQLLQPEALQQLSSAEVGKILWGVASMGYSLQPTFSSNNQDYCSLVLKPTTLFRNKSLRARGYTVVCVPFYQWASKQPVVQQWLVQRLIDAALASEPPPHKQQ</sequence>
<name>A0ABY8UNT7_TETOB</name>
<evidence type="ECO:0008006" key="4">
    <source>
        <dbReference type="Google" id="ProtNLM"/>
    </source>
</evidence>
<evidence type="ECO:0000256" key="1">
    <source>
        <dbReference type="SAM" id="MobiDB-lite"/>
    </source>
</evidence>
<keyword evidence="3" id="KW-1185">Reference proteome</keyword>
<feature type="region of interest" description="Disordered" evidence="1">
    <location>
        <begin position="33"/>
        <end position="65"/>
    </location>
</feature>
<feature type="compositionally biased region" description="Low complexity" evidence="1">
    <location>
        <begin position="54"/>
        <end position="64"/>
    </location>
</feature>
<evidence type="ECO:0000313" key="3">
    <source>
        <dbReference type="Proteomes" id="UP001244341"/>
    </source>
</evidence>
<organism evidence="2 3">
    <name type="scientific">Tetradesmus obliquus</name>
    <name type="common">Green alga</name>
    <name type="synonym">Acutodesmus obliquus</name>
    <dbReference type="NCBI Taxonomy" id="3088"/>
    <lineage>
        <taxon>Eukaryota</taxon>
        <taxon>Viridiplantae</taxon>
        <taxon>Chlorophyta</taxon>
        <taxon>core chlorophytes</taxon>
        <taxon>Chlorophyceae</taxon>
        <taxon>CS clade</taxon>
        <taxon>Sphaeropleales</taxon>
        <taxon>Scenedesmaceae</taxon>
        <taxon>Tetradesmus</taxon>
    </lineage>
</organism>